<evidence type="ECO:0000256" key="1">
    <source>
        <dbReference type="SAM" id="Phobius"/>
    </source>
</evidence>
<evidence type="ECO:0000313" key="3">
    <source>
        <dbReference type="Proteomes" id="UP001056093"/>
    </source>
</evidence>
<keyword evidence="1" id="KW-0472">Membrane</keyword>
<organism evidence="2 3">
    <name type="scientific">Fructobacillus americanaquae</name>
    <dbReference type="NCBI Taxonomy" id="2940302"/>
    <lineage>
        <taxon>Bacteria</taxon>
        <taxon>Bacillati</taxon>
        <taxon>Bacillota</taxon>
        <taxon>Bacilli</taxon>
        <taxon>Lactobacillales</taxon>
        <taxon>Lactobacillaceae</taxon>
        <taxon>Fructobacillus</taxon>
    </lineage>
</organism>
<dbReference type="Proteomes" id="UP001056093">
    <property type="component" value="Chromosome"/>
</dbReference>
<evidence type="ECO:0000313" key="2">
    <source>
        <dbReference type="EMBL" id="USS92000.1"/>
    </source>
</evidence>
<feature type="transmembrane region" description="Helical" evidence="1">
    <location>
        <begin position="9"/>
        <end position="29"/>
    </location>
</feature>
<accession>A0ABY5BZS4</accession>
<protein>
    <submittedName>
        <fullName evidence="2">Uncharacterized protein</fullName>
    </submittedName>
</protein>
<dbReference type="RefSeq" id="WP_252773805.1">
    <property type="nucleotide sequence ID" value="NZ_CP097122.1"/>
</dbReference>
<keyword evidence="1" id="KW-1133">Transmembrane helix</keyword>
<dbReference type="EMBL" id="CP097122">
    <property type="protein sequence ID" value="USS92000.1"/>
    <property type="molecule type" value="Genomic_DNA"/>
</dbReference>
<reference evidence="2" key="1">
    <citation type="submission" date="2022-05" db="EMBL/GenBank/DDBJ databases">
        <authorList>
            <person name="Oliphant S.A."/>
            <person name="Watson-Haigh N.S."/>
            <person name="Sumby K.M."/>
            <person name="Gardner J.M."/>
            <person name="Jiranek V."/>
        </authorList>
    </citation>
    <scope>NUCLEOTIDE SEQUENCE</scope>
    <source>
        <strain evidence="2">KI3_B9</strain>
    </source>
</reference>
<proteinExistence type="predicted"/>
<gene>
    <name evidence="2" type="ORF">M3M36_06730</name>
</gene>
<keyword evidence="3" id="KW-1185">Reference proteome</keyword>
<sequence>MTLMQFNDLLMFVIGTSVTTLSIMAYKYYKQSPLFDVYDIENDITNDIVHQGKRLAKRDFKRTKKARLAERAEA</sequence>
<name>A0ABY5BZS4_9LACO</name>
<keyword evidence="1" id="KW-0812">Transmembrane</keyword>